<evidence type="ECO:0000256" key="3">
    <source>
        <dbReference type="ARBA" id="ARBA00022475"/>
    </source>
</evidence>
<gene>
    <name evidence="9" type="ORF">ACFPQB_21115</name>
</gene>
<keyword evidence="10" id="KW-1185">Reference proteome</keyword>
<evidence type="ECO:0000256" key="2">
    <source>
        <dbReference type="ARBA" id="ARBA00022448"/>
    </source>
</evidence>
<name>A0ABW0ZKL8_9ACTN</name>
<dbReference type="RefSeq" id="WP_136436468.1">
    <property type="nucleotide sequence ID" value="NZ_JBHSNS010000015.1"/>
</dbReference>
<dbReference type="Proteomes" id="UP001596072">
    <property type="component" value="Unassembled WGS sequence"/>
</dbReference>
<protein>
    <submittedName>
        <fullName evidence="9">DMT family transporter</fullName>
    </submittedName>
</protein>
<evidence type="ECO:0000256" key="1">
    <source>
        <dbReference type="ARBA" id="ARBA00004651"/>
    </source>
</evidence>
<evidence type="ECO:0000313" key="10">
    <source>
        <dbReference type="Proteomes" id="UP001596072"/>
    </source>
</evidence>
<evidence type="ECO:0000313" key="9">
    <source>
        <dbReference type="EMBL" id="MFC5731426.1"/>
    </source>
</evidence>
<keyword evidence="5 8" id="KW-1133">Transmembrane helix</keyword>
<dbReference type="Gene3D" id="1.10.3730.20">
    <property type="match status" value="1"/>
</dbReference>
<feature type="transmembrane region" description="Helical" evidence="8">
    <location>
        <begin position="56"/>
        <end position="78"/>
    </location>
</feature>
<sequence>MTKWLLLGCAIASEVTATLSLKAALDRPVLYAVVAVGYLASFVLLAAVLRRGMGLGVAYGIWAALGVASTAVLSAAIYGEPLTAVMGVGLAMIIGGVLMVEIGAEGARARIESGAI</sequence>
<comment type="caution">
    <text evidence="9">The sequence shown here is derived from an EMBL/GenBank/DDBJ whole genome shotgun (WGS) entry which is preliminary data.</text>
</comment>
<dbReference type="PANTHER" id="PTHR30561">
    <property type="entry name" value="SMR FAMILY PROTON-DEPENDENT DRUG EFFLUX TRANSPORTER SUGE"/>
    <property type="match status" value="1"/>
</dbReference>
<accession>A0ABW0ZKL8</accession>
<dbReference type="EMBL" id="JBHSNS010000015">
    <property type="protein sequence ID" value="MFC5731426.1"/>
    <property type="molecule type" value="Genomic_DNA"/>
</dbReference>
<proteinExistence type="inferred from homology"/>
<dbReference type="InterPro" id="IPR000390">
    <property type="entry name" value="Small_drug/metabolite_transptr"/>
</dbReference>
<organism evidence="9 10">
    <name type="scientific">Nocardioides vastitatis</name>
    <dbReference type="NCBI Taxonomy" id="2568655"/>
    <lineage>
        <taxon>Bacteria</taxon>
        <taxon>Bacillati</taxon>
        <taxon>Actinomycetota</taxon>
        <taxon>Actinomycetes</taxon>
        <taxon>Propionibacteriales</taxon>
        <taxon>Nocardioidaceae</taxon>
        <taxon>Nocardioides</taxon>
    </lineage>
</organism>
<evidence type="ECO:0000256" key="5">
    <source>
        <dbReference type="ARBA" id="ARBA00022989"/>
    </source>
</evidence>
<dbReference type="InterPro" id="IPR045324">
    <property type="entry name" value="Small_multidrug_res"/>
</dbReference>
<dbReference type="InterPro" id="IPR037185">
    <property type="entry name" value="EmrE-like"/>
</dbReference>
<feature type="transmembrane region" description="Helical" evidence="8">
    <location>
        <begin position="84"/>
        <end position="104"/>
    </location>
</feature>
<feature type="transmembrane region" description="Helical" evidence="8">
    <location>
        <begin position="30"/>
        <end position="49"/>
    </location>
</feature>
<keyword evidence="4 7" id="KW-0812">Transmembrane</keyword>
<dbReference type="PANTHER" id="PTHR30561:SF1">
    <property type="entry name" value="MULTIDRUG TRANSPORTER EMRE"/>
    <property type="match status" value="1"/>
</dbReference>
<evidence type="ECO:0000256" key="7">
    <source>
        <dbReference type="RuleBase" id="RU003942"/>
    </source>
</evidence>
<reference evidence="10" key="1">
    <citation type="journal article" date="2019" name="Int. J. Syst. Evol. Microbiol.">
        <title>The Global Catalogue of Microorganisms (GCM) 10K type strain sequencing project: providing services to taxonomists for standard genome sequencing and annotation.</title>
        <authorList>
            <consortium name="The Broad Institute Genomics Platform"/>
            <consortium name="The Broad Institute Genome Sequencing Center for Infectious Disease"/>
            <person name="Wu L."/>
            <person name="Ma J."/>
        </authorList>
    </citation>
    <scope>NUCLEOTIDE SEQUENCE [LARGE SCALE GENOMIC DNA]</scope>
    <source>
        <strain evidence="10">YIM 94188</strain>
    </source>
</reference>
<keyword evidence="2" id="KW-0813">Transport</keyword>
<comment type="subcellular location">
    <subcellularLocation>
        <location evidence="1 7">Cell membrane</location>
        <topology evidence="1 7">Multi-pass membrane protein</topology>
    </subcellularLocation>
</comment>
<dbReference type="Pfam" id="PF00893">
    <property type="entry name" value="Multi_Drug_Res"/>
    <property type="match status" value="1"/>
</dbReference>
<comment type="similarity">
    <text evidence="7">Belongs to the drug/metabolite transporter (DMT) superfamily. Small multidrug resistance (SMR) (TC 2.A.7.1) family.</text>
</comment>
<dbReference type="SUPFAM" id="SSF103481">
    <property type="entry name" value="Multidrug resistance efflux transporter EmrE"/>
    <property type="match status" value="1"/>
</dbReference>
<evidence type="ECO:0000256" key="4">
    <source>
        <dbReference type="ARBA" id="ARBA00022692"/>
    </source>
</evidence>
<evidence type="ECO:0000256" key="8">
    <source>
        <dbReference type="SAM" id="Phobius"/>
    </source>
</evidence>
<evidence type="ECO:0000256" key="6">
    <source>
        <dbReference type="ARBA" id="ARBA00023136"/>
    </source>
</evidence>
<keyword evidence="3" id="KW-1003">Cell membrane</keyword>
<keyword evidence="6 8" id="KW-0472">Membrane</keyword>